<evidence type="ECO:0000313" key="3">
    <source>
        <dbReference type="Proteomes" id="UP000807342"/>
    </source>
</evidence>
<dbReference type="OrthoDB" id="343114at2759"/>
<gene>
    <name evidence="2" type="ORF">P691DRAFT_766584</name>
</gene>
<sequence length="231" mass="25319">MPRKAKNKPASNDTAAFKPSGDMECFLALMNQNCQIVSQFMVMELMTITQGKWEQVLMDLLTMKFVKVDEPTTTGLSSAVPIKVDNNANDISDDELTPVEDLTNTIAYFGKWFQSNNIPNNVCSRLIDNIRQLAMMFNLIPAPHRCPPSPLPCICPHQDNATPCQCLHTDDVLTPPPCVWPHCDDEDIPMEPITPTCVFSEAALQTPIPSHEVSTPPPPPAAVASIPPAGP</sequence>
<feature type="region of interest" description="Disordered" evidence="1">
    <location>
        <begin position="208"/>
        <end position="231"/>
    </location>
</feature>
<reference evidence="2" key="1">
    <citation type="submission" date="2020-11" db="EMBL/GenBank/DDBJ databases">
        <authorList>
            <consortium name="DOE Joint Genome Institute"/>
            <person name="Ahrendt S."/>
            <person name="Riley R."/>
            <person name="Andreopoulos W."/>
            <person name="Labutti K."/>
            <person name="Pangilinan J."/>
            <person name="Ruiz-Duenas F.J."/>
            <person name="Barrasa J.M."/>
            <person name="Sanchez-Garcia M."/>
            <person name="Camarero S."/>
            <person name="Miyauchi S."/>
            <person name="Serrano A."/>
            <person name="Linde D."/>
            <person name="Babiker R."/>
            <person name="Drula E."/>
            <person name="Ayuso-Fernandez I."/>
            <person name="Pacheco R."/>
            <person name="Padilla G."/>
            <person name="Ferreira P."/>
            <person name="Barriuso J."/>
            <person name="Kellner H."/>
            <person name="Castanera R."/>
            <person name="Alfaro M."/>
            <person name="Ramirez L."/>
            <person name="Pisabarro A.G."/>
            <person name="Kuo A."/>
            <person name="Tritt A."/>
            <person name="Lipzen A."/>
            <person name="He G."/>
            <person name="Yan M."/>
            <person name="Ng V."/>
            <person name="Cullen D."/>
            <person name="Martin F."/>
            <person name="Rosso M.-N."/>
            <person name="Henrissat B."/>
            <person name="Hibbett D."/>
            <person name="Martinez A.T."/>
            <person name="Grigoriev I.V."/>
        </authorList>
    </citation>
    <scope>NUCLEOTIDE SEQUENCE</scope>
    <source>
        <strain evidence="2">MF-IS2</strain>
    </source>
</reference>
<protein>
    <submittedName>
        <fullName evidence="2">Uncharacterized protein</fullName>
    </submittedName>
</protein>
<feature type="compositionally biased region" description="Low complexity" evidence="1">
    <location>
        <begin position="222"/>
        <end position="231"/>
    </location>
</feature>
<dbReference type="AlphaFoldDB" id="A0A9P5X0R9"/>
<comment type="caution">
    <text evidence="2">The sequence shown here is derived from an EMBL/GenBank/DDBJ whole genome shotgun (WGS) entry which is preliminary data.</text>
</comment>
<proteinExistence type="predicted"/>
<accession>A0A9P5X0R9</accession>
<dbReference type="Proteomes" id="UP000807342">
    <property type="component" value="Unassembled WGS sequence"/>
</dbReference>
<keyword evidence="3" id="KW-1185">Reference proteome</keyword>
<name>A0A9P5X0R9_9AGAR</name>
<evidence type="ECO:0000313" key="2">
    <source>
        <dbReference type="EMBL" id="KAF9441215.1"/>
    </source>
</evidence>
<evidence type="ECO:0000256" key="1">
    <source>
        <dbReference type="SAM" id="MobiDB-lite"/>
    </source>
</evidence>
<dbReference type="EMBL" id="MU152008">
    <property type="protein sequence ID" value="KAF9441215.1"/>
    <property type="molecule type" value="Genomic_DNA"/>
</dbReference>
<organism evidence="2 3">
    <name type="scientific">Macrolepiota fuliginosa MF-IS2</name>
    <dbReference type="NCBI Taxonomy" id="1400762"/>
    <lineage>
        <taxon>Eukaryota</taxon>
        <taxon>Fungi</taxon>
        <taxon>Dikarya</taxon>
        <taxon>Basidiomycota</taxon>
        <taxon>Agaricomycotina</taxon>
        <taxon>Agaricomycetes</taxon>
        <taxon>Agaricomycetidae</taxon>
        <taxon>Agaricales</taxon>
        <taxon>Agaricineae</taxon>
        <taxon>Agaricaceae</taxon>
        <taxon>Macrolepiota</taxon>
    </lineage>
</organism>